<dbReference type="InterPro" id="IPR008978">
    <property type="entry name" value="HSP20-like_chaperone"/>
</dbReference>
<dbReference type="GO" id="GO:0005886">
    <property type="term" value="C:plasma membrane"/>
    <property type="evidence" value="ECO:0007669"/>
    <property type="project" value="UniProtKB-SubCell"/>
</dbReference>
<dbReference type="GO" id="GO:0006952">
    <property type="term" value="P:defense response"/>
    <property type="evidence" value="ECO:0007669"/>
    <property type="project" value="UniProtKB-KW"/>
</dbReference>
<dbReference type="OrthoDB" id="1431247at2759"/>
<evidence type="ECO:0000256" key="7">
    <source>
        <dbReference type="SAM" id="Phobius"/>
    </source>
</evidence>
<sequence>MDARRGAAAANTNIFEPLSDFVQEAECDTLLVYLPGFTKEQLRVQLTKSGLLKISGTRATGENKWSSFQKDFPVSANCDTTKITAKFEDGILYVRQPKLIVPDDNNKEEKKDSPSKSPHEPPEQKTTPNESTENKELKPTKHVPEGNKKTDENRQNAAKLDDYKVEAESPAYRLKMARQKVTVAVALLLAFVLGMYISNLMSVFFRKTED</sequence>
<dbReference type="Proteomes" id="UP000325081">
    <property type="component" value="Unassembled WGS sequence"/>
</dbReference>
<evidence type="ECO:0000256" key="4">
    <source>
        <dbReference type="PROSITE-ProRule" id="PRU00285"/>
    </source>
</evidence>
<name>A0A5A7Q628_STRAF</name>
<keyword evidence="10" id="KW-1185">Reference proteome</keyword>
<dbReference type="PANTHER" id="PTHR43670:SF73">
    <property type="entry name" value="INACTIVE PROTEIN RESTRICTED TEV MOVEMENT 2-LIKE"/>
    <property type="match status" value="1"/>
</dbReference>
<evidence type="ECO:0000256" key="1">
    <source>
        <dbReference type="ARBA" id="ARBA00004162"/>
    </source>
</evidence>
<keyword evidence="7" id="KW-0472">Membrane</keyword>
<dbReference type="GO" id="GO:0034605">
    <property type="term" value="P:cellular response to heat"/>
    <property type="evidence" value="ECO:0007669"/>
    <property type="project" value="TreeGrafter"/>
</dbReference>
<comment type="similarity">
    <text evidence="4 5">Belongs to the small heat shock protein (HSP20) family.</text>
</comment>
<keyword evidence="7" id="KW-0812">Transmembrane</keyword>
<accession>A0A5A7Q628</accession>
<feature type="compositionally biased region" description="Basic and acidic residues" evidence="6">
    <location>
        <begin position="104"/>
        <end position="123"/>
    </location>
</feature>
<dbReference type="CDD" id="cd06464">
    <property type="entry name" value="ACD_sHsps-like"/>
    <property type="match status" value="1"/>
</dbReference>
<proteinExistence type="inferred from homology"/>
<protein>
    <submittedName>
        <fullName evidence="9">Heat shock family protein</fullName>
    </submittedName>
</protein>
<feature type="region of interest" description="Disordered" evidence="6">
    <location>
        <begin position="98"/>
        <end position="161"/>
    </location>
</feature>
<keyword evidence="2" id="KW-1003">Cell membrane</keyword>
<evidence type="ECO:0000256" key="3">
    <source>
        <dbReference type="ARBA" id="ARBA00022821"/>
    </source>
</evidence>
<organism evidence="9 10">
    <name type="scientific">Striga asiatica</name>
    <name type="common">Asiatic witchweed</name>
    <name type="synonym">Buchnera asiatica</name>
    <dbReference type="NCBI Taxonomy" id="4170"/>
    <lineage>
        <taxon>Eukaryota</taxon>
        <taxon>Viridiplantae</taxon>
        <taxon>Streptophyta</taxon>
        <taxon>Embryophyta</taxon>
        <taxon>Tracheophyta</taxon>
        <taxon>Spermatophyta</taxon>
        <taxon>Magnoliopsida</taxon>
        <taxon>eudicotyledons</taxon>
        <taxon>Gunneridae</taxon>
        <taxon>Pentapetalae</taxon>
        <taxon>asterids</taxon>
        <taxon>lamiids</taxon>
        <taxon>Lamiales</taxon>
        <taxon>Orobanchaceae</taxon>
        <taxon>Buchnereae</taxon>
        <taxon>Striga</taxon>
    </lineage>
</organism>
<feature type="domain" description="SHSP" evidence="8">
    <location>
        <begin position="9"/>
        <end position="114"/>
    </location>
</feature>
<comment type="subcellular location">
    <subcellularLocation>
        <location evidence="1">Cell membrane</location>
        <topology evidence="1">Single-pass membrane protein</topology>
    </subcellularLocation>
</comment>
<dbReference type="PROSITE" id="PS01031">
    <property type="entry name" value="SHSP"/>
    <property type="match status" value="1"/>
</dbReference>
<keyword evidence="3" id="KW-0611">Plant defense</keyword>
<evidence type="ECO:0000313" key="10">
    <source>
        <dbReference type="Proteomes" id="UP000325081"/>
    </source>
</evidence>
<feature type="transmembrane region" description="Helical" evidence="7">
    <location>
        <begin position="181"/>
        <end position="205"/>
    </location>
</feature>
<evidence type="ECO:0000256" key="2">
    <source>
        <dbReference type="ARBA" id="ARBA00022475"/>
    </source>
</evidence>
<dbReference type="Gene3D" id="2.60.40.790">
    <property type="match status" value="1"/>
</dbReference>
<reference evidence="10" key="1">
    <citation type="journal article" date="2019" name="Curr. Biol.">
        <title>Genome Sequence of Striga asiatica Provides Insight into the Evolution of Plant Parasitism.</title>
        <authorList>
            <person name="Yoshida S."/>
            <person name="Kim S."/>
            <person name="Wafula E.K."/>
            <person name="Tanskanen J."/>
            <person name="Kim Y.M."/>
            <person name="Honaas L."/>
            <person name="Yang Z."/>
            <person name="Spallek T."/>
            <person name="Conn C.E."/>
            <person name="Ichihashi Y."/>
            <person name="Cheong K."/>
            <person name="Cui S."/>
            <person name="Der J.P."/>
            <person name="Gundlach H."/>
            <person name="Jiao Y."/>
            <person name="Hori C."/>
            <person name="Ishida J.K."/>
            <person name="Kasahara H."/>
            <person name="Kiba T."/>
            <person name="Kim M.S."/>
            <person name="Koo N."/>
            <person name="Laohavisit A."/>
            <person name="Lee Y.H."/>
            <person name="Lumba S."/>
            <person name="McCourt P."/>
            <person name="Mortimer J.C."/>
            <person name="Mutuku J.M."/>
            <person name="Nomura T."/>
            <person name="Sasaki-Sekimoto Y."/>
            <person name="Seto Y."/>
            <person name="Wang Y."/>
            <person name="Wakatake T."/>
            <person name="Sakakibara H."/>
            <person name="Demura T."/>
            <person name="Yamaguchi S."/>
            <person name="Yoneyama K."/>
            <person name="Manabe R.I."/>
            <person name="Nelson D.C."/>
            <person name="Schulman A.H."/>
            <person name="Timko M.P."/>
            <person name="dePamphilis C.W."/>
            <person name="Choi D."/>
            <person name="Shirasu K."/>
        </authorList>
    </citation>
    <scope>NUCLEOTIDE SEQUENCE [LARGE SCALE GENOMIC DNA]</scope>
    <source>
        <strain evidence="10">cv. UVA1</strain>
    </source>
</reference>
<keyword evidence="7" id="KW-1133">Transmembrane helix</keyword>
<evidence type="ECO:0000256" key="5">
    <source>
        <dbReference type="RuleBase" id="RU003616"/>
    </source>
</evidence>
<dbReference type="AlphaFoldDB" id="A0A5A7Q628"/>
<dbReference type="SUPFAM" id="SSF49764">
    <property type="entry name" value="HSP20-like chaperones"/>
    <property type="match status" value="1"/>
</dbReference>
<dbReference type="Pfam" id="PF00011">
    <property type="entry name" value="HSP20"/>
    <property type="match status" value="1"/>
</dbReference>
<keyword evidence="9" id="KW-0346">Stress response</keyword>
<dbReference type="InterPro" id="IPR002068">
    <property type="entry name" value="A-crystallin/Hsp20_dom"/>
</dbReference>
<comment type="caution">
    <text evidence="9">The sequence shown here is derived from an EMBL/GenBank/DDBJ whole genome shotgun (WGS) entry which is preliminary data.</text>
</comment>
<evidence type="ECO:0000259" key="8">
    <source>
        <dbReference type="PROSITE" id="PS01031"/>
    </source>
</evidence>
<evidence type="ECO:0000256" key="6">
    <source>
        <dbReference type="SAM" id="MobiDB-lite"/>
    </source>
</evidence>
<feature type="compositionally biased region" description="Basic and acidic residues" evidence="6">
    <location>
        <begin position="132"/>
        <end position="161"/>
    </location>
</feature>
<dbReference type="EMBL" id="BKCP01005960">
    <property type="protein sequence ID" value="GER40680.1"/>
    <property type="molecule type" value="Genomic_DNA"/>
</dbReference>
<gene>
    <name evidence="9" type="ORF">STAS_17364</name>
</gene>
<evidence type="ECO:0000313" key="9">
    <source>
        <dbReference type="EMBL" id="GER40680.1"/>
    </source>
</evidence>
<dbReference type="PANTHER" id="PTHR43670">
    <property type="entry name" value="HEAT SHOCK PROTEIN 26"/>
    <property type="match status" value="1"/>
</dbReference>